<dbReference type="EMBL" id="KZ301971">
    <property type="protein sequence ID" value="PFH54059.1"/>
    <property type="molecule type" value="Genomic_DNA"/>
</dbReference>
<name>A0A2A9NU37_9AGAR</name>
<evidence type="ECO:0000313" key="1">
    <source>
        <dbReference type="EMBL" id="PFH54059.1"/>
    </source>
</evidence>
<proteinExistence type="predicted"/>
<accession>A0A2A9NU37</accession>
<gene>
    <name evidence="1" type="ORF">AMATHDRAFT_838</name>
</gene>
<evidence type="ECO:0000313" key="2">
    <source>
        <dbReference type="Proteomes" id="UP000242287"/>
    </source>
</evidence>
<organism evidence="1 2">
    <name type="scientific">Amanita thiersii Skay4041</name>
    <dbReference type="NCBI Taxonomy" id="703135"/>
    <lineage>
        <taxon>Eukaryota</taxon>
        <taxon>Fungi</taxon>
        <taxon>Dikarya</taxon>
        <taxon>Basidiomycota</taxon>
        <taxon>Agaricomycotina</taxon>
        <taxon>Agaricomycetes</taxon>
        <taxon>Agaricomycetidae</taxon>
        <taxon>Agaricales</taxon>
        <taxon>Pluteineae</taxon>
        <taxon>Amanitaceae</taxon>
        <taxon>Amanita</taxon>
    </lineage>
</organism>
<protein>
    <submittedName>
        <fullName evidence="1">Uncharacterized protein</fullName>
    </submittedName>
</protein>
<keyword evidence="2" id="KW-1185">Reference proteome</keyword>
<dbReference type="OrthoDB" id="3069047at2759"/>
<dbReference type="AlphaFoldDB" id="A0A2A9NU37"/>
<dbReference type="Proteomes" id="UP000242287">
    <property type="component" value="Unassembled WGS sequence"/>
</dbReference>
<sequence>MAQYYRLPSHSQHTYAQHHDNDNDNTILIGPSESIYIFPNPNSVPSSPSQSSIASTHIRTVSSDTLQDSEHWEWSDDSPIDAVSDSPILQFGDFCDQWEQLSRERQRRNLTPTQSSRQALSIRLQPLQDYLYLNPQQPARRRKDSLPHLSISSFHSLSIANASNTTARTPRYLVPPTPHARIHIPLLSFFLPFLAVDDSTIHLLSHTSSHSVLFESDAIMSEPCATDVIHPKKEDSSTLHGLSKFLLESSEERFSYTKLKEGCAVACDPTYTPISPFLLAPPLQHLSGLWGLVYGFVANQVFYKSW</sequence>
<reference evidence="1 2" key="1">
    <citation type="submission" date="2014-02" db="EMBL/GenBank/DDBJ databases">
        <title>Transposable element dynamics among asymbiotic and ectomycorrhizal Amanita fungi.</title>
        <authorList>
            <consortium name="DOE Joint Genome Institute"/>
            <person name="Hess J."/>
            <person name="Skrede I."/>
            <person name="Wolfe B."/>
            <person name="LaButti K."/>
            <person name="Ohm R.A."/>
            <person name="Grigoriev I.V."/>
            <person name="Pringle A."/>
        </authorList>
    </citation>
    <scope>NUCLEOTIDE SEQUENCE [LARGE SCALE GENOMIC DNA]</scope>
    <source>
        <strain evidence="1 2">SKay4041</strain>
    </source>
</reference>